<protein>
    <recommendedName>
        <fullName evidence="1">AB hydrolase-1 domain-containing protein</fullName>
    </recommendedName>
</protein>
<dbReference type="InterPro" id="IPR000073">
    <property type="entry name" value="AB_hydrolase_1"/>
</dbReference>
<dbReference type="PANTHER" id="PTHR43194">
    <property type="entry name" value="HYDROLASE ALPHA/BETA FOLD FAMILY"/>
    <property type="match status" value="1"/>
</dbReference>
<organism evidence="2 3">
    <name type="scientific">Rhodococcus opacus</name>
    <name type="common">Nocardia opaca</name>
    <dbReference type="NCBI Taxonomy" id="37919"/>
    <lineage>
        <taxon>Bacteria</taxon>
        <taxon>Bacillati</taxon>
        <taxon>Actinomycetota</taxon>
        <taxon>Actinomycetes</taxon>
        <taxon>Mycobacteriales</taxon>
        <taxon>Nocardiaceae</taxon>
        <taxon>Rhodococcus</taxon>
    </lineage>
</organism>
<dbReference type="AlphaFoldDB" id="A0A2S8J5Z6"/>
<proteinExistence type="predicted"/>
<sequence length="437" mass="47855">MSTERTPMTEFSVERLRDALASDAELRYKLNGFDGRYRIVVDEVQADIVVDHGTITSVGPLSGEAELTLTVPVAVLADAALPKPVPGTEAPQLAASRGVTVAGDLFSAVAPYSGATSRIYELLRQLSGATENALPAGGETLFEETDTAVGRYVYVTVDGVRYRTYYEEAGTGDQVLLLQHTAGADGRQWRHQLADPEFQSRFRMIAYDLPFHGRSLPPTAQRWWQQTYRPTREWLMDFVEAFSDALELERPSFMGCSVGGQLALDLAAYRGERFGAFFALNGTLDNALDGDPHIAGFNDLCRDNRVSTELYATGNFGATSPLAPEPYRRELYWIYRSNFPGVYAGDNDYFLTGHNLTRSDVAIDTDRNPVYVLAGEYDPVATDAEHGGPAVAKQFPGVVYQELETLGHFAPTDDPLGFRAVLPTLTEGIGRLGAADL</sequence>
<dbReference type="EMBL" id="PUIO01000033">
    <property type="protein sequence ID" value="PQP21952.1"/>
    <property type="molecule type" value="Genomic_DNA"/>
</dbReference>
<dbReference type="PANTHER" id="PTHR43194:SF2">
    <property type="entry name" value="PEROXISOMAL MEMBRANE PROTEIN LPX1"/>
    <property type="match status" value="1"/>
</dbReference>
<gene>
    <name evidence="2" type="ORF">C5613_24755</name>
</gene>
<evidence type="ECO:0000313" key="3">
    <source>
        <dbReference type="Proteomes" id="UP000239290"/>
    </source>
</evidence>
<dbReference type="SUPFAM" id="SSF53474">
    <property type="entry name" value="alpha/beta-Hydrolases"/>
    <property type="match status" value="1"/>
</dbReference>
<comment type="caution">
    <text evidence="2">The sequence shown here is derived from an EMBL/GenBank/DDBJ whole genome shotgun (WGS) entry which is preliminary data.</text>
</comment>
<dbReference type="GO" id="GO:0003824">
    <property type="term" value="F:catalytic activity"/>
    <property type="evidence" value="ECO:0007669"/>
    <property type="project" value="UniProtKB-ARBA"/>
</dbReference>
<evidence type="ECO:0000313" key="2">
    <source>
        <dbReference type="EMBL" id="PQP21952.1"/>
    </source>
</evidence>
<dbReference type="InterPro" id="IPR050228">
    <property type="entry name" value="Carboxylesterase_BioH"/>
</dbReference>
<evidence type="ECO:0000259" key="1">
    <source>
        <dbReference type="Pfam" id="PF00561"/>
    </source>
</evidence>
<dbReference type="Pfam" id="PF00561">
    <property type="entry name" value="Abhydrolase_1"/>
    <property type="match status" value="1"/>
</dbReference>
<reference evidence="3" key="1">
    <citation type="submission" date="2018-02" db="EMBL/GenBank/DDBJ databases">
        <title>Draft genome sequencing of Rhodococcus opacus KU647198.</title>
        <authorList>
            <person name="Zheng B.-X."/>
        </authorList>
    </citation>
    <scope>NUCLEOTIDE SEQUENCE [LARGE SCALE GENOMIC DNA]</scope>
    <source>
        <strain evidence="3">04-OD7</strain>
    </source>
</reference>
<dbReference type="Gene3D" id="3.40.50.1820">
    <property type="entry name" value="alpha/beta hydrolase"/>
    <property type="match status" value="1"/>
</dbReference>
<dbReference type="Proteomes" id="UP000239290">
    <property type="component" value="Unassembled WGS sequence"/>
</dbReference>
<accession>A0A2S8J5Z6</accession>
<name>A0A2S8J5Z6_RHOOP</name>
<dbReference type="InterPro" id="IPR029058">
    <property type="entry name" value="AB_hydrolase_fold"/>
</dbReference>
<feature type="domain" description="AB hydrolase-1" evidence="1">
    <location>
        <begin position="175"/>
        <end position="413"/>
    </location>
</feature>